<feature type="transmembrane region" description="Helical" evidence="1">
    <location>
        <begin position="237"/>
        <end position="259"/>
    </location>
</feature>
<evidence type="ECO:0000313" key="2">
    <source>
        <dbReference type="EMBL" id="KTG30327.1"/>
    </source>
</evidence>
<reference evidence="2 3" key="1">
    <citation type="submission" date="2015-12" db="EMBL/GenBank/DDBJ databases">
        <title>Haloferax profundi sp. nov. isolated from the Discovery deep brine-seawater interface in the Red Sea.</title>
        <authorList>
            <person name="Zhang G."/>
            <person name="Stingl U."/>
            <person name="Rashid M."/>
        </authorList>
    </citation>
    <scope>NUCLEOTIDE SEQUENCE [LARGE SCALE GENOMIC DNA]</scope>
    <source>
        <strain evidence="2 3">SB29</strain>
    </source>
</reference>
<accession>A0A0W1SV72</accession>
<comment type="caution">
    <text evidence="2">The sequence shown here is derived from an EMBL/GenBank/DDBJ whole genome shotgun (WGS) entry which is preliminary data.</text>
</comment>
<dbReference type="EMBL" id="LOPV01000065">
    <property type="protein sequence ID" value="KTG30327.1"/>
    <property type="molecule type" value="Genomic_DNA"/>
</dbReference>
<proteinExistence type="predicted"/>
<name>A0A0W1SV72_9EURY</name>
<protein>
    <submittedName>
        <fullName evidence="2">Uncharacterized protein</fullName>
    </submittedName>
</protein>
<evidence type="ECO:0000313" key="3">
    <source>
        <dbReference type="Proteomes" id="UP000053157"/>
    </source>
</evidence>
<keyword evidence="1" id="KW-1133">Transmembrane helix</keyword>
<keyword evidence="1" id="KW-0812">Transmembrane</keyword>
<keyword evidence="1" id="KW-0472">Membrane</keyword>
<feature type="transmembrane region" description="Helical" evidence="1">
    <location>
        <begin position="74"/>
        <end position="94"/>
    </location>
</feature>
<feature type="transmembrane region" description="Helical" evidence="1">
    <location>
        <begin position="156"/>
        <end position="177"/>
    </location>
</feature>
<keyword evidence="3" id="KW-1185">Reference proteome</keyword>
<feature type="transmembrane region" description="Helical" evidence="1">
    <location>
        <begin position="114"/>
        <end position="135"/>
    </location>
</feature>
<feature type="transmembrane region" description="Helical" evidence="1">
    <location>
        <begin position="265"/>
        <end position="283"/>
    </location>
</feature>
<feature type="transmembrane region" description="Helical" evidence="1">
    <location>
        <begin position="189"/>
        <end position="216"/>
    </location>
</feature>
<organism evidence="2 3">
    <name type="scientific">Haloferax profundi</name>
    <dbReference type="NCBI Taxonomy" id="1544718"/>
    <lineage>
        <taxon>Archaea</taxon>
        <taxon>Methanobacteriati</taxon>
        <taxon>Methanobacteriota</taxon>
        <taxon>Stenosarchaea group</taxon>
        <taxon>Halobacteria</taxon>
        <taxon>Halobacteriales</taxon>
        <taxon>Haloferacaceae</taxon>
        <taxon>Haloferax</taxon>
    </lineage>
</organism>
<evidence type="ECO:0000256" key="1">
    <source>
        <dbReference type="SAM" id="Phobius"/>
    </source>
</evidence>
<sequence length="316" mass="34256">MCENDALPTSRLVPTCPVHERFATRFGVKLMPEFYERFRDGWERALDVTQLILVPIVFASTEISKIQSVLAHDGVHIGFTFGLPISVGTVWQFVSPPNSGLNVYLGVPVGRQPAVLVPVFALLVVKAALAAGYFGSIKTHLETGEYDFFASARSHFVPFFVLTVVPFLALLPFEVGIGLNATDLPTNLAAIVAVLIVLFFIAVYLLYATPYLVVLRDTSLLEAIRGSVSFAIRGGPYLWYFLGYGFFVLIISVFASAFVVNVPGIGLVVGIIGGGLLGLALNITTMRFVADIDPESPDIGTWEDSESGTAQKGFEK</sequence>
<gene>
    <name evidence="2" type="ORF">AUR66_08375</name>
</gene>
<dbReference type="AlphaFoldDB" id="A0A0W1SV72"/>
<dbReference type="Proteomes" id="UP000053157">
    <property type="component" value="Unassembled WGS sequence"/>
</dbReference>